<dbReference type="PANTHER" id="PTHR43080">
    <property type="entry name" value="CBS DOMAIN-CONTAINING PROTEIN CBSX3, MITOCHONDRIAL"/>
    <property type="match status" value="1"/>
</dbReference>
<keyword evidence="1 2" id="KW-0129">CBS domain</keyword>
<dbReference type="PROSITE" id="PS51371">
    <property type="entry name" value="CBS"/>
    <property type="match status" value="2"/>
</dbReference>
<dbReference type="EMBL" id="PYAV01000008">
    <property type="protein sequence ID" value="PSL44554.1"/>
    <property type="molecule type" value="Genomic_DNA"/>
</dbReference>
<dbReference type="SUPFAM" id="SSF54631">
    <property type="entry name" value="CBS-domain pair"/>
    <property type="match status" value="1"/>
</dbReference>
<organism evidence="5 6">
    <name type="scientific">Salsuginibacillus halophilus</name>
    <dbReference type="NCBI Taxonomy" id="517424"/>
    <lineage>
        <taxon>Bacteria</taxon>
        <taxon>Bacillati</taxon>
        <taxon>Bacillota</taxon>
        <taxon>Bacilli</taxon>
        <taxon>Bacillales</taxon>
        <taxon>Bacillaceae</taxon>
        <taxon>Salsuginibacillus</taxon>
    </lineage>
</organism>
<dbReference type="InterPro" id="IPR000644">
    <property type="entry name" value="CBS_dom"/>
</dbReference>
<dbReference type="CDD" id="cd04883">
    <property type="entry name" value="ACT_AcuB"/>
    <property type="match status" value="1"/>
</dbReference>
<proteinExistence type="predicted"/>
<dbReference type="OrthoDB" id="9781631at2"/>
<dbReference type="InterPro" id="IPR051257">
    <property type="entry name" value="Diverse_CBS-Domain"/>
</dbReference>
<keyword evidence="6" id="KW-1185">Reference proteome</keyword>
<dbReference type="SUPFAM" id="SSF55021">
    <property type="entry name" value="ACT-like"/>
    <property type="match status" value="1"/>
</dbReference>
<dbReference type="PROSITE" id="PS51671">
    <property type="entry name" value="ACT"/>
    <property type="match status" value="1"/>
</dbReference>
<evidence type="ECO:0000313" key="5">
    <source>
        <dbReference type="EMBL" id="PSL44554.1"/>
    </source>
</evidence>
<dbReference type="AlphaFoldDB" id="A0A2P8HEC1"/>
<accession>A0A2P8HEC1</accession>
<dbReference type="PANTHER" id="PTHR43080:SF2">
    <property type="entry name" value="CBS DOMAIN-CONTAINING PROTEIN"/>
    <property type="match status" value="1"/>
</dbReference>
<evidence type="ECO:0000256" key="2">
    <source>
        <dbReference type="PROSITE-ProRule" id="PRU00703"/>
    </source>
</evidence>
<dbReference type="RefSeq" id="WP_106589024.1">
    <property type="nucleotide sequence ID" value="NZ_PYAV01000008.1"/>
</dbReference>
<dbReference type="InterPro" id="IPR002912">
    <property type="entry name" value="ACT_dom"/>
</dbReference>
<dbReference type="InterPro" id="IPR046342">
    <property type="entry name" value="CBS_dom_sf"/>
</dbReference>
<feature type="domain" description="ACT" evidence="4">
    <location>
        <begin position="139"/>
        <end position="212"/>
    </location>
</feature>
<evidence type="ECO:0000256" key="1">
    <source>
        <dbReference type="ARBA" id="ARBA00023122"/>
    </source>
</evidence>
<sequence>MLIEEIMHKDVAYLTAENTIEQAMNVMHERKIRHVPIVNDKHELIAIVSDRDIRDASPSIFHADEHLEDLQKPLSSIMKTNVVTTGPLDFVEDAASTLYEHDISSLPVTEDDVLVGMITETDILHTLVKLTGAHQPSSQIEIRVPNISGQLADVAALFKANNKNVTSVLVYPCEDPEYKILVFRVQTMDPRRIIETLESSGYEVMWPRMPGMSP</sequence>
<dbReference type="InterPro" id="IPR045865">
    <property type="entry name" value="ACT-like_dom_sf"/>
</dbReference>
<dbReference type="CDD" id="cd04584">
    <property type="entry name" value="CBS_pair_AcuB_like"/>
    <property type="match status" value="1"/>
</dbReference>
<evidence type="ECO:0000313" key="6">
    <source>
        <dbReference type="Proteomes" id="UP000242310"/>
    </source>
</evidence>
<dbReference type="Gene3D" id="3.10.580.10">
    <property type="entry name" value="CBS-domain"/>
    <property type="match status" value="1"/>
</dbReference>
<dbReference type="Pfam" id="PF00571">
    <property type="entry name" value="CBS"/>
    <property type="match status" value="2"/>
</dbReference>
<comment type="caution">
    <text evidence="5">The sequence shown here is derived from an EMBL/GenBank/DDBJ whole genome shotgun (WGS) entry which is preliminary data.</text>
</comment>
<protein>
    <submittedName>
        <fullName evidence="5">Acetoin utilization protein AcuB</fullName>
    </submittedName>
</protein>
<reference evidence="5 6" key="1">
    <citation type="submission" date="2018-03" db="EMBL/GenBank/DDBJ databases">
        <title>Genomic Encyclopedia of Type Strains, Phase III (KMG-III): the genomes of soil and plant-associated and newly described type strains.</title>
        <authorList>
            <person name="Whitman W."/>
        </authorList>
    </citation>
    <scope>NUCLEOTIDE SEQUENCE [LARGE SCALE GENOMIC DNA]</scope>
    <source>
        <strain evidence="5 6">CGMCC 1.07653</strain>
    </source>
</reference>
<dbReference type="SMART" id="SM00116">
    <property type="entry name" value="CBS"/>
    <property type="match status" value="2"/>
</dbReference>
<evidence type="ECO:0000259" key="4">
    <source>
        <dbReference type="PROSITE" id="PS51671"/>
    </source>
</evidence>
<name>A0A2P8HEC1_9BACI</name>
<dbReference type="Proteomes" id="UP000242310">
    <property type="component" value="Unassembled WGS sequence"/>
</dbReference>
<evidence type="ECO:0000259" key="3">
    <source>
        <dbReference type="PROSITE" id="PS51371"/>
    </source>
</evidence>
<gene>
    <name evidence="5" type="ORF">B0H94_108167</name>
</gene>
<feature type="domain" description="CBS" evidence="3">
    <location>
        <begin position="78"/>
        <end position="137"/>
    </location>
</feature>
<feature type="domain" description="CBS" evidence="3">
    <location>
        <begin position="7"/>
        <end position="65"/>
    </location>
</feature>